<reference evidence="1 2" key="1">
    <citation type="submission" date="2019-12" db="EMBL/GenBank/DDBJ databases">
        <title>Spirosoma sp. HMF4905 genome sequencing and assembly.</title>
        <authorList>
            <person name="Kang H."/>
            <person name="Cha I."/>
            <person name="Kim H."/>
            <person name="Joh K."/>
        </authorList>
    </citation>
    <scope>NUCLEOTIDE SEQUENCE [LARGE SCALE GENOMIC DNA]</scope>
    <source>
        <strain evidence="1 2">HMF4905</strain>
    </source>
</reference>
<proteinExistence type="predicted"/>
<dbReference type="Proteomes" id="UP000436006">
    <property type="component" value="Unassembled WGS sequence"/>
</dbReference>
<gene>
    <name evidence="1" type="ORF">GO755_24655</name>
</gene>
<comment type="caution">
    <text evidence="1">The sequence shown here is derived from an EMBL/GenBank/DDBJ whole genome shotgun (WGS) entry which is preliminary data.</text>
</comment>
<dbReference type="EMBL" id="WPIN01000010">
    <property type="protein sequence ID" value="MVM33254.1"/>
    <property type="molecule type" value="Genomic_DNA"/>
</dbReference>
<keyword evidence="2" id="KW-1185">Reference proteome</keyword>
<protein>
    <submittedName>
        <fullName evidence="1">Uncharacterized protein</fullName>
    </submittedName>
</protein>
<evidence type="ECO:0000313" key="1">
    <source>
        <dbReference type="EMBL" id="MVM33254.1"/>
    </source>
</evidence>
<sequence>MKNRNPYYLLALICLSTLWLNQRCKKQGIDYRLAGGTRGIFEWVSTTTPSHVSTPQSVGYTKQLAVLTDDQGAYVGFYKNDTLQRRIYETSRDTAHTFTDEARNTVLIKYKGDGFINYYLTTDTNGETITVSELLNPYSLSADTTRSVYRRTSKSLYPY</sequence>
<dbReference type="AlphaFoldDB" id="A0A7K1SHR5"/>
<accession>A0A7K1SHR5</accession>
<evidence type="ECO:0000313" key="2">
    <source>
        <dbReference type="Proteomes" id="UP000436006"/>
    </source>
</evidence>
<name>A0A7K1SHR5_9BACT</name>
<dbReference type="RefSeq" id="WP_157587970.1">
    <property type="nucleotide sequence ID" value="NZ_WPIN01000010.1"/>
</dbReference>
<organism evidence="1 2">
    <name type="scientific">Spirosoma arboris</name>
    <dbReference type="NCBI Taxonomy" id="2682092"/>
    <lineage>
        <taxon>Bacteria</taxon>
        <taxon>Pseudomonadati</taxon>
        <taxon>Bacteroidota</taxon>
        <taxon>Cytophagia</taxon>
        <taxon>Cytophagales</taxon>
        <taxon>Cytophagaceae</taxon>
        <taxon>Spirosoma</taxon>
    </lineage>
</organism>